<reference evidence="3" key="1">
    <citation type="submission" date="2024-05" db="EMBL/GenBank/DDBJ databases">
        <authorList>
            <person name="Tikunov A.Y."/>
            <person name="Morozova V.V."/>
            <person name="Kozlova Y.N."/>
            <person name="Tikunova N.V."/>
            <person name="Babkin I.V."/>
        </authorList>
    </citation>
    <scope>NUCLEOTIDE SEQUENCE [LARGE SCALE GENOMIC DNA]</scope>
</reference>
<dbReference type="Proteomes" id="UP001305174">
    <property type="component" value="Segment"/>
</dbReference>
<evidence type="ECO:0000256" key="1">
    <source>
        <dbReference type="SAM" id="Coils"/>
    </source>
</evidence>
<dbReference type="EMBL" id="OR575930">
    <property type="protein sequence ID" value="WOZ57550.1"/>
    <property type="molecule type" value="Genomic_DNA"/>
</dbReference>
<evidence type="ECO:0000313" key="3">
    <source>
        <dbReference type="Proteomes" id="UP001305174"/>
    </source>
</evidence>
<feature type="coiled-coil region" evidence="1">
    <location>
        <begin position="1"/>
        <end position="57"/>
    </location>
</feature>
<evidence type="ECO:0000313" key="2">
    <source>
        <dbReference type="EMBL" id="WOZ57550.1"/>
    </source>
</evidence>
<keyword evidence="1" id="KW-0175">Coiled coil</keyword>
<keyword evidence="3" id="KW-1185">Reference proteome</keyword>
<name>A0AAX4G6M4_9CAUD</name>
<sequence>MDIELLLVQQKRKELQELEAQYEEKRKLERKAVLEVLAEKTREIEAMISDCEKLAESADLVFYYSSAYDGFQTESKENWSESSRYC</sequence>
<protein>
    <submittedName>
        <fullName evidence="2">Uncharacterized protein</fullName>
    </submittedName>
</protein>
<organism evidence="2 3">
    <name type="scientific">Pseudomonas phage vB_PseuGesM_254</name>
    <dbReference type="NCBI Taxonomy" id="3092638"/>
    <lineage>
        <taxon>Viruses</taxon>
        <taxon>Duplodnaviria</taxon>
        <taxon>Heunggongvirae</taxon>
        <taxon>Uroviricota</taxon>
        <taxon>Caudoviricetes</taxon>
        <taxon>Vandenendeviridae</taxon>
        <taxon>Chemalvirus</taxon>
        <taxon>Chemalvirus PseuGes254</taxon>
    </lineage>
</organism>
<accession>A0AAX4G6M4</accession>
<proteinExistence type="predicted"/>